<keyword evidence="3" id="KW-1185">Reference proteome</keyword>
<dbReference type="RefSeq" id="WP_183654904.1">
    <property type="nucleotide sequence ID" value="NZ_JACIBV010000001.1"/>
</dbReference>
<dbReference type="Proteomes" id="UP000579945">
    <property type="component" value="Unassembled WGS sequence"/>
</dbReference>
<dbReference type="EMBL" id="JACIBV010000001">
    <property type="protein sequence ID" value="MBB3730339.1"/>
    <property type="molecule type" value="Genomic_DNA"/>
</dbReference>
<proteinExistence type="predicted"/>
<evidence type="ECO:0000313" key="3">
    <source>
        <dbReference type="Proteomes" id="UP000579945"/>
    </source>
</evidence>
<dbReference type="GeneID" id="95392490"/>
<feature type="transmembrane region" description="Helical" evidence="1">
    <location>
        <begin position="40"/>
        <end position="60"/>
    </location>
</feature>
<evidence type="ECO:0000256" key="1">
    <source>
        <dbReference type="SAM" id="Phobius"/>
    </source>
</evidence>
<comment type="caution">
    <text evidence="2">The sequence shown here is derived from an EMBL/GenBank/DDBJ whole genome shotgun (WGS) entry which is preliminary data.</text>
</comment>
<accession>A0A7W5VEU9</accession>
<dbReference type="AlphaFoldDB" id="A0A7W5VEU9"/>
<keyword evidence="1" id="KW-0812">Transmembrane</keyword>
<evidence type="ECO:0000313" key="2">
    <source>
        <dbReference type="EMBL" id="MBB3730339.1"/>
    </source>
</evidence>
<protein>
    <submittedName>
        <fullName evidence="2">Uncharacterized protein</fullName>
    </submittedName>
</protein>
<sequence length="141" mass="15481">MVVDLRIRRLMCEIQGCMRRTFCEQVLQVAARYARRTMGLAALIVDLAVVLDSRAGAAVLSRLAVKVLRTTVMRLLMAVPVTAGLVPALLSAGDFALRRRNRNATLHRCGHPPPGRCVTRSQGVYVDRVAARASRCPGRET</sequence>
<feature type="transmembrane region" description="Helical" evidence="1">
    <location>
        <begin position="72"/>
        <end position="92"/>
    </location>
</feature>
<reference evidence="2 3" key="1">
    <citation type="submission" date="2020-08" db="EMBL/GenBank/DDBJ databases">
        <title>Sequencing the genomes of 1000 actinobacteria strains.</title>
        <authorList>
            <person name="Klenk H.-P."/>
        </authorList>
    </citation>
    <scope>NUCLEOTIDE SEQUENCE [LARGE SCALE GENOMIC DNA]</scope>
    <source>
        <strain evidence="2 3">DSM 44320</strain>
    </source>
</reference>
<name>A0A7W5VEU9_9ACTN</name>
<keyword evidence="1" id="KW-1133">Transmembrane helix</keyword>
<gene>
    <name evidence="2" type="ORF">FHR33_006199</name>
</gene>
<organism evidence="2 3">
    <name type="scientific">Nonomuraea dietziae</name>
    <dbReference type="NCBI Taxonomy" id="65515"/>
    <lineage>
        <taxon>Bacteria</taxon>
        <taxon>Bacillati</taxon>
        <taxon>Actinomycetota</taxon>
        <taxon>Actinomycetes</taxon>
        <taxon>Streptosporangiales</taxon>
        <taxon>Streptosporangiaceae</taxon>
        <taxon>Nonomuraea</taxon>
    </lineage>
</organism>
<keyword evidence="1" id="KW-0472">Membrane</keyword>